<sequence>MQGHIEFVKFILSRNLLLATELDLRKSSAFHVASIKGYVEIVKKLLVVNPEMCLTHDWEELVQASYLAALQMTERDENLLHLCVKNNNQLETLNLL</sequence>
<accession>A0A9J5YZP4</accession>
<dbReference type="InterPro" id="IPR036770">
    <property type="entry name" value="Ankyrin_rpt-contain_sf"/>
</dbReference>
<dbReference type="Proteomes" id="UP000824120">
    <property type="component" value="Chromosome 5"/>
</dbReference>
<evidence type="ECO:0000313" key="1">
    <source>
        <dbReference type="EMBL" id="KAG5605240.1"/>
    </source>
</evidence>
<comment type="caution">
    <text evidence="1">The sequence shown here is derived from an EMBL/GenBank/DDBJ whole genome shotgun (WGS) entry which is preliminary data.</text>
</comment>
<dbReference type="AlphaFoldDB" id="A0A9J5YZP4"/>
<dbReference type="EMBL" id="JACXVP010000005">
    <property type="protein sequence ID" value="KAG5605240.1"/>
    <property type="molecule type" value="Genomic_DNA"/>
</dbReference>
<dbReference type="SUPFAM" id="SSF48403">
    <property type="entry name" value="Ankyrin repeat"/>
    <property type="match status" value="1"/>
</dbReference>
<organism evidence="1 2">
    <name type="scientific">Solanum commersonii</name>
    <name type="common">Commerson's wild potato</name>
    <name type="synonym">Commerson's nightshade</name>
    <dbReference type="NCBI Taxonomy" id="4109"/>
    <lineage>
        <taxon>Eukaryota</taxon>
        <taxon>Viridiplantae</taxon>
        <taxon>Streptophyta</taxon>
        <taxon>Embryophyta</taxon>
        <taxon>Tracheophyta</taxon>
        <taxon>Spermatophyta</taxon>
        <taxon>Magnoliopsida</taxon>
        <taxon>eudicotyledons</taxon>
        <taxon>Gunneridae</taxon>
        <taxon>Pentapetalae</taxon>
        <taxon>asterids</taxon>
        <taxon>lamiids</taxon>
        <taxon>Solanales</taxon>
        <taxon>Solanaceae</taxon>
        <taxon>Solanoideae</taxon>
        <taxon>Solaneae</taxon>
        <taxon>Solanum</taxon>
    </lineage>
</organism>
<gene>
    <name evidence="1" type="ORF">H5410_026732</name>
</gene>
<name>A0A9J5YZP4_SOLCO</name>
<keyword evidence="2" id="KW-1185">Reference proteome</keyword>
<feature type="non-terminal residue" evidence="1">
    <location>
        <position position="1"/>
    </location>
</feature>
<dbReference type="Gene3D" id="1.25.40.20">
    <property type="entry name" value="Ankyrin repeat-containing domain"/>
    <property type="match status" value="1"/>
</dbReference>
<protein>
    <submittedName>
        <fullName evidence="1">Uncharacterized protein</fullName>
    </submittedName>
</protein>
<evidence type="ECO:0000313" key="2">
    <source>
        <dbReference type="Proteomes" id="UP000824120"/>
    </source>
</evidence>
<dbReference type="OrthoDB" id="7729168at2759"/>
<reference evidence="1 2" key="1">
    <citation type="submission" date="2020-09" db="EMBL/GenBank/DDBJ databases">
        <title>De no assembly of potato wild relative species, Solanum commersonii.</title>
        <authorList>
            <person name="Cho K."/>
        </authorList>
    </citation>
    <scope>NUCLEOTIDE SEQUENCE [LARGE SCALE GENOMIC DNA]</scope>
    <source>
        <strain evidence="1">LZ3.2</strain>
        <tissue evidence="1">Leaf</tissue>
    </source>
</reference>
<proteinExistence type="predicted"/>